<evidence type="ECO:0000313" key="9">
    <source>
        <dbReference type="EMBL" id="KGM46987.1"/>
    </source>
</evidence>
<dbReference type="Proteomes" id="UP000030004">
    <property type="component" value="Unassembled WGS sequence"/>
</dbReference>
<evidence type="ECO:0000256" key="2">
    <source>
        <dbReference type="ARBA" id="ARBA00009677"/>
    </source>
</evidence>
<keyword evidence="9" id="KW-0282">Flagellum</keyword>
<comment type="subunit">
    <text evidence="5 6">The basal body constitutes a major portion of the flagellar organelle and consists of four rings (L,P,S, and M) mounted on a central rod. The rod consists of about 26 subunits of FlgG in the distal portion, and FlgB, FlgC and FlgF are thought to build up the proximal portion of the rod with about 6 subunits each.</text>
</comment>
<dbReference type="AlphaFoldDB" id="A0A0A0ECP3"/>
<keyword evidence="9" id="KW-0969">Cilium</keyword>
<keyword evidence="4 6" id="KW-0975">Bacterial flagellum</keyword>
<dbReference type="InterPro" id="IPR001444">
    <property type="entry name" value="Flag_bb_rod_N"/>
</dbReference>
<dbReference type="OrthoDB" id="9813951at2"/>
<dbReference type="RefSeq" id="WP_043753878.1">
    <property type="nucleotide sequence ID" value="NZ_AQQX01000016.1"/>
</dbReference>
<comment type="caution">
    <text evidence="9">The sequence shown here is derived from an EMBL/GenBank/DDBJ whole genome shotgun (WGS) entry which is preliminary data.</text>
</comment>
<dbReference type="PROSITE" id="PS00588">
    <property type="entry name" value="FLAGELLA_BB_ROD"/>
    <property type="match status" value="1"/>
</dbReference>
<dbReference type="GO" id="GO:0071978">
    <property type="term" value="P:bacterial-type flagellum-dependent swarming motility"/>
    <property type="evidence" value="ECO:0007669"/>
    <property type="project" value="TreeGrafter"/>
</dbReference>
<accession>A0A0A0ECP3</accession>
<feature type="domain" description="Flagellar basal body rod protein N-terminal" evidence="7">
    <location>
        <begin position="9"/>
        <end position="35"/>
    </location>
</feature>
<dbReference type="NCBIfam" id="TIGR01395">
    <property type="entry name" value="FlgC"/>
    <property type="match status" value="1"/>
</dbReference>
<name>A0A0A0ECP3_9RHOB</name>
<evidence type="ECO:0000259" key="8">
    <source>
        <dbReference type="Pfam" id="PF06429"/>
    </source>
</evidence>
<reference evidence="9 10" key="1">
    <citation type="journal article" date="2015" name="Antonie Van Leeuwenhoek">
        <title>Pseudooceanicola atlanticus gen. nov. sp. nov., isolated from surface seawater of the Atlantic Ocean and reclassification of Oceanicola batsensis, Oceanicola marinus, Oceanicola nitratireducens, Oceanicola nanhaiensis, Oceanicola antarcticus and Oceanicola flagellatus, as Pseudooceanicola batsensis comb. nov., Pseudooceanicola marinus comb. nov., Pseudooceanicola nitratireducens comb. nov., Pseudooceanicola nanhaiensis comb. nov., Pseudooceanicola antarcticus comb. nov., and Pseudooceanicola flagellatus comb. nov.</title>
        <authorList>
            <person name="Lai Q."/>
            <person name="Li G."/>
            <person name="Liu X."/>
            <person name="Du Y."/>
            <person name="Sun F."/>
            <person name="Shao Z."/>
        </authorList>
    </citation>
    <scope>NUCLEOTIDE SEQUENCE [LARGE SCALE GENOMIC DNA]</scope>
    <source>
        <strain evidence="9 10">22II-s11g</strain>
    </source>
</reference>
<evidence type="ECO:0000256" key="5">
    <source>
        <dbReference type="ARBA" id="ARBA00025933"/>
    </source>
</evidence>
<dbReference type="PANTHER" id="PTHR30435:SF2">
    <property type="entry name" value="FLAGELLAR BASAL-BODY ROD PROTEIN FLGC"/>
    <property type="match status" value="1"/>
</dbReference>
<dbReference type="STRING" id="1461694.ATO9_20910"/>
<dbReference type="InterPro" id="IPR006299">
    <property type="entry name" value="FlgC"/>
</dbReference>
<keyword evidence="10" id="KW-1185">Reference proteome</keyword>
<proteinExistence type="inferred from homology"/>
<evidence type="ECO:0000256" key="1">
    <source>
        <dbReference type="ARBA" id="ARBA00004117"/>
    </source>
</evidence>
<gene>
    <name evidence="9" type="ORF">ATO9_20910</name>
</gene>
<sequence>MDALDSILKISASGMLAQGERLKVVSENVANASSTAMEPGQDPYRRKTITFEEMVDRDTGVSTVEVSSIGRDNANFALRYEPSHPAADEFGFVKVSNVSPILEMANMREAARSYEANMNMFEAARKMRSQIIDMLK</sequence>
<dbReference type="GO" id="GO:0030694">
    <property type="term" value="C:bacterial-type flagellum basal body, rod"/>
    <property type="evidence" value="ECO:0007669"/>
    <property type="project" value="UniProtKB-UniRule"/>
</dbReference>
<organism evidence="9 10">
    <name type="scientific">Pseudooceanicola atlanticus</name>
    <dbReference type="NCBI Taxonomy" id="1461694"/>
    <lineage>
        <taxon>Bacteria</taxon>
        <taxon>Pseudomonadati</taxon>
        <taxon>Pseudomonadota</taxon>
        <taxon>Alphaproteobacteria</taxon>
        <taxon>Rhodobacterales</taxon>
        <taxon>Paracoccaceae</taxon>
        <taxon>Pseudooceanicola</taxon>
    </lineage>
</organism>
<dbReference type="InterPro" id="IPR010930">
    <property type="entry name" value="Flg_bb/hook_C_dom"/>
</dbReference>
<comment type="subcellular location">
    <subcellularLocation>
        <location evidence="1 6">Bacterial flagellum basal body</location>
    </subcellularLocation>
</comment>
<evidence type="ECO:0000313" key="10">
    <source>
        <dbReference type="Proteomes" id="UP000030004"/>
    </source>
</evidence>
<evidence type="ECO:0000256" key="4">
    <source>
        <dbReference type="ARBA" id="ARBA00023143"/>
    </source>
</evidence>
<feature type="domain" description="Flagellar basal-body/hook protein C-terminal" evidence="8">
    <location>
        <begin position="91"/>
        <end position="134"/>
    </location>
</feature>
<evidence type="ECO:0000256" key="3">
    <source>
        <dbReference type="ARBA" id="ARBA00017941"/>
    </source>
</evidence>
<dbReference type="EMBL" id="AQQX01000016">
    <property type="protein sequence ID" value="KGM46987.1"/>
    <property type="molecule type" value="Genomic_DNA"/>
</dbReference>
<dbReference type="eggNOG" id="COG1558">
    <property type="taxonomic scope" value="Bacteria"/>
</dbReference>
<protein>
    <recommendedName>
        <fullName evidence="3 6">Flagellar basal-body rod protein FlgC</fullName>
    </recommendedName>
</protein>
<evidence type="ECO:0000259" key="7">
    <source>
        <dbReference type="Pfam" id="PF00460"/>
    </source>
</evidence>
<dbReference type="PANTHER" id="PTHR30435">
    <property type="entry name" value="FLAGELLAR PROTEIN"/>
    <property type="match status" value="1"/>
</dbReference>
<comment type="similarity">
    <text evidence="2">Belongs to the flagella basal body rod proteins family.</text>
</comment>
<dbReference type="Pfam" id="PF06429">
    <property type="entry name" value="Flg_bbr_C"/>
    <property type="match status" value="1"/>
</dbReference>
<keyword evidence="9" id="KW-0966">Cell projection</keyword>
<dbReference type="Pfam" id="PF00460">
    <property type="entry name" value="Flg_bb_rod"/>
    <property type="match status" value="1"/>
</dbReference>
<dbReference type="InterPro" id="IPR019776">
    <property type="entry name" value="Flagellar_basal_body_rod_CS"/>
</dbReference>
<evidence type="ECO:0000256" key="6">
    <source>
        <dbReference type="RuleBase" id="RU362062"/>
    </source>
</evidence>